<reference evidence="1 2" key="1">
    <citation type="submission" date="2019-07" db="EMBL/GenBank/DDBJ databases">
        <title>Sphingomonas solaris sp. nov., isolated from a solar panel from Boston, Massachusetts.</title>
        <authorList>
            <person name="Tanner K."/>
            <person name="Pascual J."/>
            <person name="Mancuso C."/>
            <person name="Pereto J."/>
            <person name="Khalil A."/>
            <person name="Vilanova C."/>
        </authorList>
    </citation>
    <scope>NUCLEOTIDE SEQUENCE [LARGE SCALE GENOMIC DNA]</scope>
    <source>
        <strain evidence="1 2">R4DWN</strain>
    </source>
</reference>
<comment type="caution">
    <text evidence="1">The sequence shown here is derived from an EMBL/GenBank/DDBJ whole genome shotgun (WGS) entry which is preliminary data.</text>
</comment>
<keyword evidence="2" id="KW-1185">Reference proteome</keyword>
<evidence type="ECO:0000313" key="2">
    <source>
        <dbReference type="Proteomes" id="UP000318681"/>
    </source>
</evidence>
<dbReference type="OrthoDB" id="5365964at2"/>
<organism evidence="1 2">
    <name type="scientific">Alterirhizorhabdus solaris</name>
    <dbReference type="NCBI Taxonomy" id="2529389"/>
    <lineage>
        <taxon>Bacteria</taxon>
        <taxon>Pseudomonadati</taxon>
        <taxon>Pseudomonadota</taxon>
        <taxon>Alphaproteobacteria</taxon>
        <taxon>Sphingomonadales</taxon>
        <taxon>Rhizorhabdaceae</taxon>
        <taxon>Alterirhizorhabdus</taxon>
    </lineage>
</organism>
<accession>A0A558R832</accession>
<gene>
    <name evidence="1" type="ORF">FOY91_06735</name>
</gene>
<name>A0A558R832_9SPHN</name>
<dbReference type="EMBL" id="VNIM01000019">
    <property type="protein sequence ID" value="TVV75551.1"/>
    <property type="molecule type" value="Genomic_DNA"/>
</dbReference>
<dbReference type="Pfam" id="PF09956">
    <property type="entry name" value="Phage_cement_2"/>
    <property type="match status" value="1"/>
</dbReference>
<dbReference type="InterPro" id="IPR011231">
    <property type="entry name" value="Phage_VT1-Sakai_H0018"/>
</dbReference>
<dbReference type="PIRSF" id="PIRSF030771">
    <property type="entry name" value="UCP030771"/>
    <property type="match status" value="1"/>
</dbReference>
<dbReference type="AlphaFoldDB" id="A0A558R832"/>
<dbReference type="RefSeq" id="WP_145149391.1">
    <property type="nucleotide sequence ID" value="NZ_VNIM01000019.1"/>
</dbReference>
<sequence>MAKNYRHKGDTCTFTAPYAVASGGGFQVGSLFAVAQSDAAQGTPVEGDVVGVWTLPKSTAASTDFTAGTKLYWDNTAKLVTKTAGSNLLIGAALGDATVADATCAVRLNGVAA</sequence>
<dbReference type="Proteomes" id="UP000318681">
    <property type="component" value="Unassembled WGS sequence"/>
</dbReference>
<protein>
    <submittedName>
        <fullName evidence="1">DUF2190 family protein</fullName>
    </submittedName>
</protein>
<proteinExistence type="predicted"/>
<evidence type="ECO:0000313" key="1">
    <source>
        <dbReference type="EMBL" id="TVV75551.1"/>
    </source>
</evidence>